<dbReference type="SMART" id="SM00225">
    <property type="entry name" value="BTB"/>
    <property type="match status" value="1"/>
</dbReference>
<reference evidence="3 4" key="1">
    <citation type="submission" date="2010-05" db="EMBL/GenBank/DDBJ databases">
        <title>The Genome Sequence of Thecamonas trahens ATCC 50062.</title>
        <authorList>
            <consortium name="The Broad Institute Genome Sequencing Platform"/>
            <person name="Russ C."/>
            <person name="Cuomo C."/>
            <person name="Shea T."/>
            <person name="Young S.K."/>
            <person name="Zeng Q."/>
            <person name="Koehrsen M."/>
            <person name="Haas B."/>
            <person name="Borodovsky M."/>
            <person name="Guigo R."/>
            <person name="Alvarado L."/>
            <person name="Berlin A."/>
            <person name="Bochicchio J."/>
            <person name="Borenstein D."/>
            <person name="Chapman S."/>
            <person name="Chen Z."/>
            <person name="Freedman E."/>
            <person name="Gellesch M."/>
            <person name="Goldberg J."/>
            <person name="Griggs A."/>
            <person name="Gujja S."/>
            <person name="Heilman E."/>
            <person name="Heiman D."/>
            <person name="Hepburn T."/>
            <person name="Howarth C."/>
            <person name="Jen D."/>
            <person name="Larson L."/>
            <person name="Mehta T."/>
            <person name="Park D."/>
            <person name="Pearson M."/>
            <person name="Roberts A."/>
            <person name="Saif S."/>
            <person name="Shenoy N."/>
            <person name="Sisk P."/>
            <person name="Stolte C."/>
            <person name="Sykes S."/>
            <person name="Thomson T."/>
            <person name="Walk T."/>
            <person name="White J."/>
            <person name="Yandava C."/>
            <person name="Burger G."/>
            <person name="Gray M.W."/>
            <person name="Holland P.W.H."/>
            <person name="King N."/>
            <person name="Lang F.B.F."/>
            <person name="Roger A.J."/>
            <person name="Ruiz-Trillo I."/>
            <person name="Lander E."/>
            <person name="Nusbaum C."/>
        </authorList>
    </citation>
    <scope>NUCLEOTIDE SEQUENCE [LARGE SCALE GENOMIC DNA]</scope>
    <source>
        <strain evidence="3 4">ATCC 50062</strain>
    </source>
</reference>
<organism evidence="3 4">
    <name type="scientific">Thecamonas trahens ATCC 50062</name>
    <dbReference type="NCBI Taxonomy" id="461836"/>
    <lineage>
        <taxon>Eukaryota</taxon>
        <taxon>Apusozoa</taxon>
        <taxon>Apusomonadida</taxon>
        <taxon>Apusomonadidae</taxon>
        <taxon>Thecamonas</taxon>
    </lineage>
</organism>
<dbReference type="InterPro" id="IPR011705">
    <property type="entry name" value="BACK"/>
</dbReference>
<sequence>MADGSMPSIYELNMLALMTAAELADVTLLVDTDPFAEPDADGAALLDEFLAASKSEAEPATRIDGGNGGECDHAGGDNAIDELEASPTETATATTTADVVEIDAHAALLAAHSPVLRAIIVDERRAGVTTKILVPISGLAEAAVRAALTYMYTGRVTEMDAGWVVDFIEFGIRYQVPLLVELGELFVAEEVTVETAAVMWTAGLRFGNATVVERMAQFALDPSFSCAFLGHPSFASLPYQVVAALAADTALVVDELTVFSALAAWIAANLPGYPATLDTEAATQAAGLLEAVRYPLLSPDALADTVEPSGLVPAWLLAEAYRFHATGRSPSSSDSGSTLRFTPRAEPPPASPLTASPRM</sequence>
<dbReference type="PANTHER" id="PTHR24410:SF23">
    <property type="entry name" value="BTB DOMAIN-CONTAINING PROTEIN-RELATED"/>
    <property type="match status" value="1"/>
</dbReference>
<dbReference type="GeneID" id="25561138"/>
<dbReference type="PANTHER" id="PTHR24410">
    <property type="entry name" value="HL07962P-RELATED"/>
    <property type="match status" value="1"/>
</dbReference>
<accession>A0A0L0DMZ3</accession>
<dbReference type="STRING" id="461836.A0A0L0DMZ3"/>
<dbReference type="Gene3D" id="3.30.710.10">
    <property type="entry name" value="Potassium Channel Kv1.1, Chain A"/>
    <property type="match status" value="1"/>
</dbReference>
<dbReference type="EMBL" id="GL349437">
    <property type="protein sequence ID" value="KNC53677.1"/>
    <property type="molecule type" value="Genomic_DNA"/>
</dbReference>
<evidence type="ECO:0000259" key="2">
    <source>
        <dbReference type="PROSITE" id="PS50097"/>
    </source>
</evidence>
<evidence type="ECO:0000256" key="1">
    <source>
        <dbReference type="SAM" id="MobiDB-lite"/>
    </source>
</evidence>
<evidence type="ECO:0000313" key="4">
    <source>
        <dbReference type="Proteomes" id="UP000054408"/>
    </source>
</evidence>
<dbReference type="eggNOG" id="KOG4350">
    <property type="taxonomic scope" value="Eukaryota"/>
</dbReference>
<dbReference type="PROSITE" id="PS50097">
    <property type="entry name" value="BTB"/>
    <property type="match status" value="1"/>
</dbReference>
<proteinExistence type="predicted"/>
<feature type="domain" description="BTB" evidence="2">
    <location>
        <begin position="91"/>
        <end position="160"/>
    </location>
</feature>
<dbReference type="RefSeq" id="XP_013761991.1">
    <property type="nucleotide sequence ID" value="XM_013906537.1"/>
</dbReference>
<gene>
    <name evidence="3" type="ORF">AMSG_01388</name>
</gene>
<dbReference type="InterPro" id="IPR011333">
    <property type="entry name" value="SKP1/BTB/POZ_sf"/>
</dbReference>
<dbReference type="SMART" id="SM00875">
    <property type="entry name" value="BACK"/>
    <property type="match status" value="1"/>
</dbReference>
<dbReference type="Gene3D" id="1.25.40.420">
    <property type="match status" value="1"/>
</dbReference>
<dbReference type="InterPro" id="IPR051481">
    <property type="entry name" value="BTB-POZ/Galectin-3-binding"/>
</dbReference>
<protein>
    <recommendedName>
        <fullName evidence="2">BTB domain-containing protein</fullName>
    </recommendedName>
</protein>
<dbReference type="Pfam" id="PF07707">
    <property type="entry name" value="BACK"/>
    <property type="match status" value="1"/>
</dbReference>
<evidence type="ECO:0000313" key="3">
    <source>
        <dbReference type="EMBL" id="KNC53677.1"/>
    </source>
</evidence>
<name>A0A0L0DMZ3_THETB</name>
<dbReference type="Pfam" id="PF00651">
    <property type="entry name" value="BTB"/>
    <property type="match status" value="1"/>
</dbReference>
<dbReference type="SUPFAM" id="SSF54695">
    <property type="entry name" value="POZ domain"/>
    <property type="match status" value="1"/>
</dbReference>
<keyword evidence="4" id="KW-1185">Reference proteome</keyword>
<feature type="region of interest" description="Disordered" evidence="1">
    <location>
        <begin position="326"/>
        <end position="359"/>
    </location>
</feature>
<dbReference type="InterPro" id="IPR000210">
    <property type="entry name" value="BTB/POZ_dom"/>
</dbReference>
<dbReference type="AlphaFoldDB" id="A0A0L0DMZ3"/>
<dbReference type="Proteomes" id="UP000054408">
    <property type="component" value="Unassembled WGS sequence"/>
</dbReference>
<feature type="region of interest" description="Disordered" evidence="1">
    <location>
        <begin position="57"/>
        <end position="80"/>
    </location>
</feature>